<proteinExistence type="predicted"/>
<keyword evidence="1" id="KW-0812">Transmembrane</keyword>
<dbReference type="EMBL" id="GGFL01011847">
    <property type="protein sequence ID" value="MBW76025.1"/>
    <property type="molecule type" value="Transcribed_RNA"/>
</dbReference>
<feature type="transmembrane region" description="Helical" evidence="1">
    <location>
        <begin position="17"/>
        <end position="45"/>
    </location>
</feature>
<dbReference type="AlphaFoldDB" id="A0A2M4DES0"/>
<protein>
    <submittedName>
        <fullName evidence="2">Uncharacterized protein</fullName>
    </submittedName>
</protein>
<evidence type="ECO:0000313" key="2">
    <source>
        <dbReference type="EMBL" id="MBW76025.1"/>
    </source>
</evidence>
<evidence type="ECO:0000256" key="1">
    <source>
        <dbReference type="SAM" id="Phobius"/>
    </source>
</evidence>
<organism evidence="2">
    <name type="scientific">Anopheles darlingi</name>
    <name type="common">Mosquito</name>
    <dbReference type="NCBI Taxonomy" id="43151"/>
    <lineage>
        <taxon>Eukaryota</taxon>
        <taxon>Metazoa</taxon>
        <taxon>Ecdysozoa</taxon>
        <taxon>Arthropoda</taxon>
        <taxon>Hexapoda</taxon>
        <taxon>Insecta</taxon>
        <taxon>Pterygota</taxon>
        <taxon>Neoptera</taxon>
        <taxon>Endopterygota</taxon>
        <taxon>Diptera</taxon>
        <taxon>Nematocera</taxon>
        <taxon>Culicoidea</taxon>
        <taxon>Culicidae</taxon>
        <taxon>Anophelinae</taxon>
        <taxon>Anopheles</taxon>
    </lineage>
</organism>
<keyword evidence="1" id="KW-0472">Membrane</keyword>
<name>A0A2M4DES0_ANODA</name>
<keyword evidence="1" id="KW-1133">Transmembrane helix</keyword>
<sequence>MDGIVCSMWNALSADFLLAFFSFALNYPITIVPCPSTVLLLSLYFKHMSVRVHNVRWNLAGETENALL</sequence>
<reference evidence="2" key="1">
    <citation type="submission" date="2018-01" db="EMBL/GenBank/DDBJ databases">
        <title>An insight into the sialome of Amazonian anophelines.</title>
        <authorList>
            <person name="Ribeiro J.M."/>
            <person name="Scarpassa V."/>
            <person name="Calvo E."/>
        </authorList>
    </citation>
    <scope>NUCLEOTIDE SEQUENCE</scope>
</reference>
<accession>A0A2M4DES0</accession>